<sequence length="480" mass="54682">MFIQPSAYVCYADHGCAVYSEPLYFGKNIEHARFLGEFLTGFIANPGLRGRDPTVDQVDGVQVYHAGKLWTELPNGRLCYRPCLVGRNVRVALVEEQAAKFPMMMVMKSTWEEKLPLGSSPPSEVEVLQVLLNAHVRGLPQPYDLESAIVRDDRNLEVETRPFPENCGVAFTASTTNFMAKMQSSFVSSHTSKPLAPGANVDDPYLGRVRTRRQQFNEPLEVRRRLTRVLMSYCTPLKEAMRYGGPESLIHIIRDALIVYYEVYKLPKSGFLHGDISLENIVVPMETSVLTGGLTSGTPAFMAPVLLEDEQIPRRTLGHDMESFFAVIIWMATLNPFNESAFLAKPLAIMMLDRKRAAIEIVTAKENWLNNPQGFKKWMIKCFERPYLEDKRFLNCVLKLREILYSDKSSDMNAFVTELLGENDDNEKMEDADPMKEGLFWECMKEMDDYLHESKGCAEMQRIDSQARARDTPESLEQER</sequence>
<feature type="domain" description="Fungal-type protein kinase" evidence="1">
    <location>
        <begin position="32"/>
        <end position="284"/>
    </location>
</feature>
<dbReference type="EMBL" id="KN847475">
    <property type="protein sequence ID" value="KIX09147.1"/>
    <property type="molecule type" value="Genomic_DNA"/>
</dbReference>
<accession>A0A0D2G3I8</accession>
<evidence type="ECO:0000259" key="1">
    <source>
        <dbReference type="Pfam" id="PF17667"/>
    </source>
</evidence>
<keyword evidence="3" id="KW-1185">Reference proteome</keyword>
<dbReference type="Pfam" id="PF17667">
    <property type="entry name" value="Pkinase_fungal"/>
    <property type="match status" value="1"/>
</dbReference>
<protein>
    <recommendedName>
        <fullName evidence="1">Fungal-type protein kinase domain-containing protein</fullName>
    </recommendedName>
</protein>
<name>A0A0D2G3I8_9EURO</name>
<dbReference type="AlphaFoldDB" id="A0A0D2G3I8"/>
<dbReference type="OrthoDB" id="5584477at2759"/>
<dbReference type="InterPro" id="IPR040976">
    <property type="entry name" value="Pkinase_fungal"/>
</dbReference>
<organism evidence="2 3">
    <name type="scientific">Rhinocladiella mackenziei CBS 650.93</name>
    <dbReference type="NCBI Taxonomy" id="1442369"/>
    <lineage>
        <taxon>Eukaryota</taxon>
        <taxon>Fungi</taxon>
        <taxon>Dikarya</taxon>
        <taxon>Ascomycota</taxon>
        <taxon>Pezizomycotina</taxon>
        <taxon>Eurotiomycetes</taxon>
        <taxon>Chaetothyriomycetidae</taxon>
        <taxon>Chaetothyriales</taxon>
        <taxon>Herpotrichiellaceae</taxon>
        <taxon>Rhinocladiella</taxon>
    </lineage>
</organism>
<dbReference type="Proteomes" id="UP000053617">
    <property type="component" value="Unassembled WGS sequence"/>
</dbReference>
<dbReference type="STRING" id="1442369.A0A0D2G3I8"/>
<proteinExistence type="predicted"/>
<dbReference type="VEuPathDB" id="FungiDB:Z518_00225"/>
<dbReference type="RefSeq" id="XP_013276283.1">
    <property type="nucleotide sequence ID" value="XM_013420829.1"/>
</dbReference>
<evidence type="ECO:0000313" key="2">
    <source>
        <dbReference type="EMBL" id="KIX09147.1"/>
    </source>
</evidence>
<dbReference type="GeneID" id="25288296"/>
<dbReference type="SUPFAM" id="SSF56112">
    <property type="entry name" value="Protein kinase-like (PK-like)"/>
    <property type="match status" value="1"/>
</dbReference>
<reference evidence="2 3" key="1">
    <citation type="submission" date="2015-01" db="EMBL/GenBank/DDBJ databases">
        <title>The Genome Sequence of Rhinocladiella mackenzie CBS 650.93.</title>
        <authorList>
            <consortium name="The Broad Institute Genomics Platform"/>
            <person name="Cuomo C."/>
            <person name="de Hoog S."/>
            <person name="Gorbushina A."/>
            <person name="Stielow B."/>
            <person name="Teixiera M."/>
            <person name="Abouelleil A."/>
            <person name="Chapman S.B."/>
            <person name="Priest M."/>
            <person name="Young S.K."/>
            <person name="Wortman J."/>
            <person name="Nusbaum C."/>
            <person name="Birren B."/>
        </authorList>
    </citation>
    <scope>NUCLEOTIDE SEQUENCE [LARGE SCALE GENOMIC DNA]</scope>
    <source>
        <strain evidence="2 3">CBS 650.93</strain>
    </source>
</reference>
<gene>
    <name evidence="2" type="ORF">Z518_00225</name>
</gene>
<evidence type="ECO:0000313" key="3">
    <source>
        <dbReference type="Proteomes" id="UP000053617"/>
    </source>
</evidence>
<dbReference type="InterPro" id="IPR011009">
    <property type="entry name" value="Kinase-like_dom_sf"/>
</dbReference>
<dbReference type="HOGENOM" id="CLU_568755_0_0_1"/>